<accession>A0A0P6XNR4</accession>
<keyword evidence="4" id="KW-1185">Reference proteome</keyword>
<dbReference type="STRING" id="229920.ADM99_02535"/>
<evidence type="ECO:0000313" key="4">
    <source>
        <dbReference type="Proteomes" id="UP000050430"/>
    </source>
</evidence>
<feature type="compositionally biased region" description="Basic and acidic residues" evidence="1">
    <location>
        <begin position="116"/>
        <end position="128"/>
    </location>
</feature>
<organism evidence="3 4">
    <name type="scientific">Leptolinea tardivitalis</name>
    <dbReference type="NCBI Taxonomy" id="229920"/>
    <lineage>
        <taxon>Bacteria</taxon>
        <taxon>Bacillati</taxon>
        <taxon>Chloroflexota</taxon>
        <taxon>Anaerolineae</taxon>
        <taxon>Anaerolineales</taxon>
        <taxon>Anaerolineaceae</taxon>
        <taxon>Leptolinea</taxon>
    </lineage>
</organism>
<dbReference type="InterPro" id="IPR038454">
    <property type="entry name" value="DnaA_N_sf"/>
</dbReference>
<dbReference type="EMBL" id="LGCK01000005">
    <property type="protein sequence ID" value="KPL73720.1"/>
    <property type="molecule type" value="Genomic_DNA"/>
</dbReference>
<evidence type="ECO:0000256" key="1">
    <source>
        <dbReference type="SAM" id="MobiDB-lite"/>
    </source>
</evidence>
<comment type="caution">
    <text evidence="3">The sequence shown here is derived from an EMBL/GenBank/DDBJ whole genome shotgun (WGS) entry which is preliminary data.</text>
</comment>
<dbReference type="InterPro" id="IPR024633">
    <property type="entry name" value="DnaA_N_dom"/>
</dbReference>
<feature type="region of interest" description="Disordered" evidence="1">
    <location>
        <begin position="116"/>
        <end position="155"/>
    </location>
</feature>
<evidence type="ECO:0000259" key="2">
    <source>
        <dbReference type="Pfam" id="PF11638"/>
    </source>
</evidence>
<dbReference type="Gene3D" id="3.30.300.180">
    <property type="match status" value="1"/>
</dbReference>
<reference evidence="3 4" key="1">
    <citation type="submission" date="2015-07" db="EMBL/GenBank/DDBJ databases">
        <title>Genome sequence of Leptolinea tardivitalis DSM 16556.</title>
        <authorList>
            <person name="Hemp J."/>
            <person name="Ward L.M."/>
            <person name="Pace L.A."/>
            <person name="Fischer W.W."/>
        </authorList>
    </citation>
    <scope>NUCLEOTIDE SEQUENCE [LARGE SCALE GENOMIC DNA]</scope>
    <source>
        <strain evidence="3 4">YMTK-2</strain>
    </source>
</reference>
<protein>
    <recommendedName>
        <fullName evidence="2">DnaA N-terminal domain-containing protein</fullName>
    </recommendedName>
</protein>
<dbReference type="AlphaFoldDB" id="A0A0P6XNR4"/>
<dbReference type="Pfam" id="PF11638">
    <property type="entry name" value="DnaA_N"/>
    <property type="match status" value="1"/>
</dbReference>
<evidence type="ECO:0000313" key="3">
    <source>
        <dbReference type="EMBL" id="KPL73720.1"/>
    </source>
</evidence>
<sequence>MEEKIAPLFQEKNPTPMDQLVQTRAYTLPSSTMDDAWEMILGQLQSEMDKTSFETWVKPLKPVSYRDGVFTVGARNTYGRDWVEARLRSRVTHMLEGMLTAPVRLKFTVVNEFFHEEDGEPAPRKEKPSVQPSDDEPSKPVDREPRRERTQGEPSERKILLARAYGSERARVIQPERGLFLTLYFFEHWLPLVGHSALAVILAARSMCFWNPKTGELRNRVETDMAEIAAKANVSVRTVKDVLAGELVRKYFLRYTVRRMMTPNGVRTAGITLMVRMDDPLTPEDQDVLNLPEAERWYPAEFEDETEE</sequence>
<proteinExistence type="predicted"/>
<gene>
    <name evidence="3" type="ORF">ADM99_02535</name>
</gene>
<name>A0A0P6XNR4_9CHLR</name>
<feature type="domain" description="DnaA N-terminal" evidence="2">
    <location>
        <begin position="35"/>
        <end position="95"/>
    </location>
</feature>
<dbReference type="Proteomes" id="UP000050430">
    <property type="component" value="Unassembled WGS sequence"/>
</dbReference>
<feature type="compositionally biased region" description="Basic and acidic residues" evidence="1">
    <location>
        <begin position="136"/>
        <end position="155"/>
    </location>
</feature>